<accession>A0A9P3M2Y5</accession>
<dbReference type="Gene3D" id="3.30.420.10">
    <property type="entry name" value="Ribonuclease H-like superfamily/Ribonuclease H"/>
    <property type="match status" value="1"/>
</dbReference>
<dbReference type="InterPro" id="IPR012337">
    <property type="entry name" value="RNaseH-like_sf"/>
</dbReference>
<name>A0A9P3M2Y5_9FUNG</name>
<protein>
    <recommendedName>
        <fullName evidence="3">Integrase catalytic domain-containing protein</fullName>
    </recommendedName>
</protein>
<evidence type="ECO:0008006" key="3">
    <source>
        <dbReference type="Google" id="ProtNLM"/>
    </source>
</evidence>
<dbReference type="AlphaFoldDB" id="A0A9P3M2Y5"/>
<sequence length="71" mass="7906">MDLHLPPTACNFNAITVFVDKLTKLEHFVPSTTSATAVDVAHQFFDNIVKLHGLLASIICDRDTRFTGRFS</sequence>
<proteinExistence type="predicted"/>
<reference evidence="1" key="1">
    <citation type="submission" date="2021-11" db="EMBL/GenBank/DDBJ databases">
        <authorList>
            <person name="Herlambang A."/>
            <person name="Guo Y."/>
            <person name="Takashima Y."/>
            <person name="Nishizawa T."/>
        </authorList>
    </citation>
    <scope>NUCLEOTIDE SEQUENCE</scope>
    <source>
        <strain evidence="1">E1425</strain>
    </source>
</reference>
<dbReference type="OrthoDB" id="2447315at2759"/>
<evidence type="ECO:0000313" key="1">
    <source>
        <dbReference type="EMBL" id="GJJ79225.1"/>
    </source>
</evidence>
<dbReference type="EMBL" id="BQFW01000016">
    <property type="protein sequence ID" value="GJJ79225.1"/>
    <property type="molecule type" value="Genomic_DNA"/>
</dbReference>
<evidence type="ECO:0000313" key="2">
    <source>
        <dbReference type="Proteomes" id="UP000827284"/>
    </source>
</evidence>
<dbReference type="SUPFAM" id="SSF53098">
    <property type="entry name" value="Ribonuclease H-like"/>
    <property type="match status" value="1"/>
</dbReference>
<gene>
    <name evidence="1" type="ORF">EMPS_11585</name>
</gene>
<comment type="caution">
    <text evidence="1">The sequence shown here is derived from an EMBL/GenBank/DDBJ whole genome shotgun (WGS) entry which is preliminary data.</text>
</comment>
<reference evidence="1" key="2">
    <citation type="journal article" date="2022" name="Microbiol. Resour. Announc.">
        <title>Whole-Genome Sequence of Entomortierella parvispora E1425, a Mucoromycotan Fungus Associated with Burkholderiaceae-Related Endosymbiotic Bacteria.</title>
        <authorList>
            <person name="Herlambang A."/>
            <person name="Guo Y."/>
            <person name="Takashima Y."/>
            <person name="Narisawa K."/>
            <person name="Ohta H."/>
            <person name="Nishizawa T."/>
        </authorList>
    </citation>
    <scope>NUCLEOTIDE SEQUENCE</scope>
    <source>
        <strain evidence="1">E1425</strain>
    </source>
</reference>
<dbReference type="InterPro" id="IPR036397">
    <property type="entry name" value="RNaseH_sf"/>
</dbReference>
<dbReference type="Proteomes" id="UP000827284">
    <property type="component" value="Unassembled WGS sequence"/>
</dbReference>
<dbReference type="GO" id="GO:0003676">
    <property type="term" value="F:nucleic acid binding"/>
    <property type="evidence" value="ECO:0007669"/>
    <property type="project" value="InterPro"/>
</dbReference>
<dbReference type="PANTHER" id="PTHR35046">
    <property type="entry name" value="ZINC KNUCKLE (CCHC-TYPE) FAMILY PROTEIN"/>
    <property type="match status" value="1"/>
</dbReference>
<organism evidence="1 2">
    <name type="scientific">Entomortierella parvispora</name>
    <dbReference type="NCBI Taxonomy" id="205924"/>
    <lineage>
        <taxon>Eukaryota</taxon>
        <taxon>Fungi</taxon>
        <taxon>Fungi incertae sedis</taxon>
        <taxon>Mucoromycota</taxon>
        <taxon>Mortierellomycotina</taxon>
        <taxon>Mortierellomycetes</taxon>
        <taxon>Mortierellales</taxon>
        <taxon>Mortierellaceae</taxon>
        <taxon>Entomortierella</taxon>
    </lineage>
</organism>
<dbReference type="PANTHER" id="PTHR35046:SF26">
    <property type="entry name" value="RNA-DIRECTED DNA POLYMERASE"/>
    <property type="match status" value="1"/>
</dbReference>
<keyword evidence="2" id="KW-1185">Reference proteome</keyword>